<dbReference type="Gene3D" id="2.70.70.10">
    <property type="entry name" value="Glucose Permease (Domain IIA)"/>
    <property type="match status" value="1"/>
</dbReference>
<comment type="caution">
    <text evidence="9">The sequence shown here is derived from an EMBL/GenBank/DDBJ whole genome shotgun (WGS) entry which is preliminary data.</text>
</comment>
<dbReference type="SUPFAM" id="SSF51261">
    <property type="entry name" value="Duplicated hybrid motif"/>
    <property type="match status" value="1"/>
</dbReference>
<evidence type="ECO:0000313" key="9">
    <source>
        <dbReference type="EMBL" id="RSU00136.1"/>
    </source>
</evidence>
<dbReference type="Proteomes" id="UP000287857">
    <property type="component" value="Unassembled WGS sequence"/>
</dbReference>
<organism evidence="9 10">
    <name type="scientific">Vagococcus vulneris</name>
    <dbReference type="NCBI Taxonomy" id="1977869"/>
    <lineage>
        <taxon>Bacteria</taxon>
        <taxon>Bacillati</taxon>
        <taxon>Bacillota</taxon>
        <taxon>Bacilli</taxon>
        <taxon>Lactobacillales</taxon>
        <taxon>Enterococcaceae</taxon>
        <taxon>Vagococcus</taxon>
    </lineage>
</organism>
<name>A0A430A163_9ENTE</name>
<reference evidence="9 10" key="1">
    <citation type="submission" date="2017-05" db="EMBL/GenBank/DDBJ databases">
        <title>Vagococcus spp. assemblies.</title>
        <authorList>
            <person name="Gulvik C.A."/>
        </authorList>
    </citation>
    <scope>NUCLEOTIDE SEQUENCE [LARGE SCALE GENOMIC DNA]</scope>
    <source>
        <strain evidence="9 10">SS1995</strain>
    </source>
</reference>
<evidence type="ECO:0000256" key="1">
    <source>
        <dbReference type="ARBA" id="ARBA00004496"/>
    </source>
</evidence>
<keyword evidence="7" id="KW-0418">Kinase</keyword>
<keyword evidence="4" id="KW-0762">Sugar transport</keyword>
<dbReference type="PANTHER" id="PTHR45008">
    <property type="entry name" value="PTS SYSTEM GLUCOSE-SPECIFIC EIIA COMPONENT"/>
    <property type="match status" value="1"/>
</dbReference>
<comment type="subcellular location">
    <subcellularLocation>
        <location evidence="2">Cell membrane</location>
        <topology evidence="2">Multi-pass membrane protein</topology>
    </subcellularLocation>
    <subcellularLocation>
        <location evidence="1">Cytoplasm</location>
    </subcellularLocation>
</comment>
<dbReference type="RefSeq" id="WP_125983088.1">
    <property type="nucleotide sequence ID" value="NZ_NGJS01000002.1"/>
</dbReference>
<dbReference type="PROSITE" id="PS51093">
    <property type="entry name" value="PTS_EIIA_TYPE_1"/>
    <property type="match status" value="1"/>
</dbReference>
<dbReference type="GO" id="GO:0016301">
    <property type="term" value="F:kinase activity"/>
    <property type="evidence" value="ECO:0007669"/>
    <property type="project" value="UniProtKB-KW"/>
</dbReference>
<evidence type="ECO:0000256" key="6">
    <source>
        <dbReference type="ARBA" id="ARBA00022683"/>
    </source>
</evidence>
<dbReference type="FunFam" id="2.70.70.10:FF:000001">
    <property type="entry name" value="PTS system glucose-specific IIA component"/>
    <property type="match status" value="1"/>
</dbReference>
<gene>
    <name evidence="9" type="ORF">CBF37_02220</name>
</gene>
<protein>
    <submittedName>
        <fullName evidence="9">PTS N-acetylglucosamine transporter subunit IIABC</fullName>
    </submittedName>
</protein>
<dbReference type="PROSITE" id="PS00371">
    <property type="entry name" value="PTS_EIIA_TYPE_1_HIS"/>
    <property type="match status" value="1"/>
</dbReference>
<dbReference type="GO" id="GO:0005886">
    <property type="term" value="C:plasma membrane"/>
    <property type="evidence" value="ECO:0007669"/>
    <property type="project" value="UniProtKB-SubCell"/>
</dbReference>
<dbReference type="Pfam" id="PF00358">
    <property type="entry name" value="PTS_EIIA_1"/>
    <property type="match status" value="1"/>
</dbReference>
<keyword evidence="5" id="KW-0808">Transferase</keyword>
<evidence type="ECO:0000259" key="8">
    <source>
        <dbReference type="PROSITE" id="PS51093"/>
    </source>
</evidence>
<feature type="domain" description="PTS EIIA type-1" evidence="8">
    <location>
        <begin position="37"/>
        <end position="141"/>
    </location>
</feature>
<keyword evidence="3" id="KW-0813">Transport</keyword>
<evidence type="ECO:0000256" key="2">
    <source>
        <dbReference type="ARBA" id="ARBA00004651"/>
    </source>
</evidence>
<accession>A0A430A163</accession>
<evidence type="ECO:0000256" key="7">
    <source>
        <dbReference type="ARBA" id="ARBA00022777"/>
    </source>
</evidence>
<dbReference type="GO" id="GO:0005737">
    <property type="term" value="C:cytoplasm"/>
    <property type="evidence" value="ECO:0007669"/>
    <property type="project" value="UniProtKB-SubCell"/>
</dbReference>
<dbReference type="InterPro" id="IPR050890">
    <property type="entry name" value="PTS_EIIA_component"/>
</dbReference>
<dbReference type="AlphaFoldDB" id="A0A430A163"/>
<evidence type="ECO:0000256" key="3">
    <source>
        <dbReference type="ARBA" id="ARBA00022448"/>
    </source>
</evidence>
<keyword evidence="6" id="KW-0598">Phosphotransferase system</keyword>
<dbReference type="InterPro" id="IPR011055">
    <property type="entry name" value="Dup_hybrid_motif"/>
</dbReference>
<dbReference type="NCBIfam" id="TIGR00830">
    <property type="entry name" value="PTBA"/>
    <property type="match status" value="1"/>
</dbReference>
<sequence length="166" mass="18136">MFGFFKKNKKETPETVINNEVYAVAKGKLISITEVKDPVFSEKMMGDGYAVIPNNGKVYSPVEGEVLNVFPTKHAIGLKMTNGVEVLLHMGINTVELEGEPFTIHVKEGDRVTKDTQLADVDLAALAEAEKDNDLIIIFTSGNESLKIAKYGAVEPKEPVGKAELK</sequence>
<proteinExistence type="predicted"/>
<dbReference type="PANTHER" id="PTHR45008:SF1">
    <property type="entry name" value="PTS SYSTEM GLUCOSE-SPECIFIC EIIA COMPONENT"/>
    <property type="match status" value="1"/>
</dbReference>
<dbReference type="GO" id="GO:0009401">
    <property type="term" value="P:phosphoenolpyruvate-dependent sugar phosphotransferase system"/>
    <property type="evidence" value="ECO:0007669"/>
    <property type="project" value="UniProtKB-KW"/>
</dbReference>
<evidence type="ECO:0000256" key="5">
    <source>
        <dbReference type="ARBA" id="ARBA00022679"/>
    </source>
</evidence>
<dbReference type="OrthoDB" id="9769191at2"/>
<dbReference type="EMBL" id="NGJS01000002">
    <property type="protein sequence ID" value="RSU00136.1"/>
    <property type="molecule type" value="Genomic_DNA"/>
</dbReference>
<dbReference type="InterPro" id="IPR001127">
    <property type="entry name" value="PTS_EIIA_1_perm"/>
</dbReference>
<keyword evidence="10" id="KW-1185">Reference proteome</keyword>
<evidence type="ECO:0000313" key="10">
    <source>
        <dbReference type="Proteomes" id="UP000287857"/>
    </source>
</evidence>
<evidence type="ECO:0000256" key="4">
    <source>
        <dbReference type="ARBA" id="ARBA00022597"/>
    </source>
</evidence>